<dbReference type="Proteomes" id="UP000006352">
    <property type="component" value="Unassembled WGS sequence"/>
</dbReference>
<feature type="region of interest" description="Disordered" evidence="1">
    <location>
        <begin position="1042"/>
        <end position="1066"/>
    </location>
</feature>
<feature type="compositionally biased region" description="Basic and acidic residues" evidence="1">
    <location>
        <begin position="850"/>
        <end position="865"/>
    </location>
</feature>
<gene>
    <name evidence="2" type="ORF">FIBRA_03169</name>
</gene>
<feature type="region of interest" description="Disordered" evidence="1">
    <location>
        <begin position="610"/>
        <end position="641"/>
    </location>
</feature>
<dbReference type="InParanoid" id="J4I9G5"/>
<sequence length="1213" mass="131424">MSRSCNNSLASSSVRSKPSLSIAYRRESVPRLDPYPQTAIPFFYGDLVTHRAPLATLDPQSAHAIRLAADDQMSTSPSPPHLGYRDTTPGTAQTFESDHTGDLFQYNIIRSIRNVNDDLEAGNPPARRRSIPNHSQTHSITGRPLPGHTRLSSRRPSHNSVSSNRRPSLPTILLPPPLRPEATSGTNPAVESLPSANSFLSGADDLYSNLSSFTFGSARPNRPEFLEMISPLSSVPGSNSTDRTPRPSVSGAGSQSTTRTRTPRVRPMDMDDGCRADDEADDEAERESRAKMRAMNDGTRRPSLPMNTYATGRSKSPRGLPGTGASPSSVSLKSPVNPREGTRDHSESESEASAHFGIEGEGNDFDTDVEIDFPHPSTAVASHDAEMTDLTSSGALGREFNLNDSNGEKDHDFADIPVIVTHPAIEPGPSRGREDSLATLTGAIKTPTVLPSGDTHSGLTADASRPEGRDNIQGTRLESIGQALLQVSSPTSVVPADELNLNLSDWYKGHAIDSEGWGAATTGDTGRRTSIMTVGSIDAFIRHVQQHDPVSKSRAVEWSFMPKSVDTPSADAGARWAQSHTATRAIAPPTQETWQQMHVGQFKVDRLLMRPDDPSKSPSQRINVRHIHDPHSKGNTRGGPVSVVHKHSRAIAFSIFRKYNLFGNQQNRSGSISVPTSGSILLATRRVQEQYTSTRTTSQLNSHGLLRDGSARSRGQTSSASDGTAPSSSQSDRSQSKDITDTERVAKEKRSKSKASPSGYQTSSAGSVESTSSRMVSSKDEDSLYFAKSYASCSSSSEPSAPVSPTIAETGNTYPSSVFDSATLARHSLAGPSYSKYGSPPPTASTERTASVDHGMDVDDDGERVQRTSHAEAFATLDQNSIDYYRGKPDQRSSDHDPAHTWGFTERLRKLLGPSGARVRPGLGLSSAALEGQYTPPWMTMAPRSRVEERDRVIQNLNESFKDVGLLPSFKTKGIGKKKNRTTDEVVNIFSHVPPDSLYMILPLWPCETDPASRALTDAADPLPVEERQYLLVFYAPFDDKDDKDKKQENKKRTRSASRTASASASSVNSKTVSLTSFKISARLVSYHDLLGTGVRLPIDGLSVTGPMSDAMKSLPPPDIRDARQDMPRVVIGYCYGRNHGMEFLPEGLAKVGLARVNDSSTRLLNDAAPWLSEAEEIELNWEMTPIGRAAVEMAWLGCLAMTSFGPESVASR</sequence>
<evidence type="ECO:0000313" key="3">
    <source>
        <dbReference type="Proteomes" id="UP000006352"/>
    </source>
</evidence>
<dbReference type="RefSeq" id="XP_012180404.1">
    <property type="nucleotide sequence ID" value="XM_012325014.1"/>
</dbReference>
<accession>J4I9G5</accession>
<feature type="compositionally biased region" description="Low complexity" evidence="1">
    <location>
        <begin position="717"/>
        <end position="733"/>
    </location>
</feature>
<dbReference type="GeneID" id="24096032"/>
<organism evidence="2 3">
    <name type="scientific">Fibroporia radiculosa</name>
    <dbReference type="NCBI Taxonomy" id="599839"/>
    <lineage>
        <taxon>Eukaryota</taxon>
        <taxon>Fungi</taxon>
        <taxon>Dikarya</taxon>
        <taxon>Basidiomycota</taxon>
        <taxon>Agaricomycotina</taxon>
        <taxon>Agaricomycetes</taxon>
        <taxon>Polyporales</taxon>
        <taxon>Fibroporiaceae</taxon>
        <taxon>Fibroporia</taxon>
    </lineage>
</organism>
<feature type="region of interest" description="Disordered" evidence="1">
    <location>
        <begin position="692"/>
        <end position="779"/>
    </location>
</feature>
<dbReference type="HOGENOM" id="CLU_005483_0_0_1"/>
<feature type="compositionally biased region" description="Low complexity" evidence="1">
    <location>
        <begin position="158"/>
        <end position="172"/>
    </location>
</feature>
<feature type="compositionally biased region" description="Low complexity" evidence="1">
    <location>
        <begin position="1057"/>
        <end position="1066"/>
    </location>
</feature>
<reference evidence="2 3" key="1">
    <citation type="journal article" date="2012" name="Appl. Environ. Microbiol.">
        <title>Short-read sequencing for genomic analysis of the brown rot fungus Fibroporia radiculosa.</title>
        <authorList>
            <person name="Tang J.D."/>
            <person name="Perkins A.D."/>
            <person name="Sonstegard T.S."/>
            <person name="Schroeder S.G."/>
            <person name="Burgess S.C."/>
            <person name="Diehl S.V."/>
        </authorList>
    </citation>
    <scope>NUCLEOTIDE SEQUENCE [LARGE SCALE GENOMIC DNA]</scope>
    <source>
        <strain evidence="2 3">TFFH 294</strain>
    </source>
</reference>
<feature type="region of interest" description="Disordered" evidence="1">
    <location>
        <begin position="832"/>
        <end position="865"/>
    </location>
</feature>
<dbReference type="OrthoDB" id="3357948at2759"/>
<feature type="compositionally biased region" description="Basic and acidic residues" evidence="1">
    <location>
        <begin position="734"/>
        <end position="748"/>
    </location>
</feature>
<feature type="compositionally biased region" description="Acidic residues" evidence="1">
    <location>
        <begin position="361"/>
        <end position="371"/>
    </location>
</feature>
<keyword evidence="3" id="KW-1185">Reference proteome</keyword>
<protein>
    <submittedName>
        <fullName evidence="2">Uncharacterized protein</fullName>
    </submittedName>
</protein>
<name>J4I9G5_9APHY</name>
<dbReference type="EMBL" id="HE797020">
    <property type="protein sequence ID" value="CCM01121.1"/>
    <property type="molecule type" value="Genomic_DNA"/>
</dbReference>
<feature type="compositionally biased region" description="Polar residues" evidence="1">
    <location>
        <begin position="231"/>
        <end position="242"/>
    </location>
</feature>
<feature type="compositionally biased region" description="Polar residues" evidence="1">
    <location>
        <begin position="305"/>
        <end position="314"/>
    </location>
</feature>
<dbReference type="STRING" id="599839.J4I9G5"/>
<feature type="region of interest" description="Disordered" evidence="1">
    <location>
        <begin position="72"/>
        <end position="99"/>
    </location>
</feature>
<dbReference type="AlphaFoldDB" id="J4I9G5"/>
<feature type="region of interest" description="Disordered" evidence="1">
    <location>
        <begin position="118"/>
        <end position="191"/>
    </location>
</feature>
<evidence type="ECO:0000256" key="1">
    <source>
        <dbReference type="SAM" id="MobiDB-lite"/>
    </source>
</evidence>
<feature type="compositionally biased region" description="Basic and acidic residues" evidence="1">
    <location>
        <begin position="266"/>
        <end position="277"/>
    </location>
</feature>
<feature type="compositionally biased region" description="Polar residues" evidence="1">
    <location>
        <begin position="692"/>
        <end position="702"/>
    </location>
</feature>
<feature type="compositionally biased region" description="Low complexity" evidence="1">
    <location>
        <begin position="763"/>
        <end position="776"/>
    </location>
</feature>
<feature type="region of interest" description="Disordered" evidence="1">
    <location>
        <begin position="230"/>
        <end position="385"/>
    </location>
</feature>
<feature type="compositionally biased region" description="Polar residues" evidence="1">
    <location>
        <begin position="325"/>
        <end position="334"/>
    </location>
</feature>
<evidence type="ECO:0000313" key="2">
    <source>
        <dbReference type="EMBL" id="CCM01121.1"/>
    </source>
</evidence>
<feature type="region of interest" description="Disordered" evidence="1">
    <location>
        <begin position="446"/>
        <end position="468"/>
    </location>
</feature>
<proteinExistence type="predicted"/>